<gene>
    <name evidence="3" type="ORF">CVIRNUC_007792</name>
</gene>
<dbReference type="EMBL" id="CAUYUE010000010">
    <property type="protein sequence ID" value="CAK0784588.1"/>
    <property type="molecule type" value="Genomic_DNA"/>
</dbReference>
<protein>
    <submittedName>
        <fullName evidence="3">Uncharacterized protein</fullName>
    </submittedName>
</protein>
<keyword evidence="4" id="KW-1185">Reference proteome</keyword>
<organism evidence="3 4">
    <name type="scientific">Coccomyxa viridis</name>
    <dbReference type="NCBI Taxonomy" id="1274662"/>
    <lineage>
        <taxon>Eukaryota</taxon>
        <taxon>Viridiplantae</taxon>
        <taxon>Chlorophyta</taxon>
        <taxon>core chlorophytes</taxon>
        <taxon>Trebouxiophyceae</taxon>
        <taxon>Trebouxiophyceae incertae sedis</taxon>
        <taxon>Coccomyxaceae</taxon>
        <taxon>Coccomyxa</taxon>
    </lineage>
</organism>
<dbReference type="Proteomes" id="UP001314263">
    <property type="component" value="Unassembled WGS sequence"/>
</dbReference>
<dbReference type="AlphaFoldDB" id="A0AAV1IFB3"/>
<feature type="region of interest" description="Disordered" evidence="1">
    <location>
        <begin position="95"/>
        <end position="131"/>
    </location>
</feature>
<feature type="compositionally biased region" description="Pro residues" evidence="1">
    <location>
        <begin position="104"/>
        <end position="128"/>
    </location>
</feature>
<feature type="signal peptide" evidence="2">
    <location>
        <begin position="1"/>
        <end position="23"/>
    </location>
</feature>
<reference evidence="3 4" key="1">
    <citation type="submission" date="2023-10" db="EMBL/GenBank/DDBJ databases">
        <authorList>
            <person name="Maclean D."/>
            <person name="Macfadyen A."/>
        </authorList>
    </citation>
    <scope>NUCLEOTIDE SEQUENCE [LARGE SCALE GENOMIC DNA]</scope>
</reference>
<evidence type="ECO:0000313" key="4">
    <source>
        <dbReference type="Proteomes" id="UP001314263"/>
    </source>
</evidence>
<proteinExistence type="predicted"/>
<accession>A0AAV1IFB3</accession>
<evidence type="ECO:0000256" key="2">
    <source>
        <dbReference type="SAM" id="SignalP"/>
    </source>
</evidence>
<sequence length="264" mass="26816">MVRGPWVGPRVFFLIVASAAAQGQPIPLAPSAAVTASGAPLLLPPSAAEASSDVVVSFKKAKDREKSHGSGSVTDISGGGDLAAADLGAEPLQAVTDGSSAPAKSPPPPPKRSPPPPPPRSPPPPPPGCQTQMFSATAAANSNVGNVGSFSFSGWNYDVQGTGGSRAIYRLNDQATFKVTAPNGVVLCGLSLASYSAGGYATVSGTTLSGKPAPPTVYNFYVPPYPNAALLNLNQAQWTSINSVTIQTSGLGGPDLFYISYIKH</sequence>
<name>A0AAV1IFB3_9CHLO</name>
<evidence type="ECO:0000256" key="1">
    <source>
        <dbReference type="SAM" id="MobiDB-lite"/>
    </source>
</evidence>
<keyword evidence="2" id="KW-0732">Signal</keyword>
<dbReference type="SUPFAM" id="SSF101447">
    <property type="entry name" value="Formin homology 2 domain (FH2 domain)"/>
    <property type="match status" value="1"/>
</dbReference>
<feature type="region of interest" description="Disordered" evidence="1">
    <location>
        <begin position="60"/>
        <end position="83"/>
    </location>
</feature>
<comment type="caution">
    <text evidence="3">The sequence shown here is derived from an EMBL/GenBank/DDBJ whole genome shotgun (WGS) entry which is preliminary data.</text>
</comment>
<evidence type="ECO:0000313" key="3">
    <source>
        <dbReference type="EMBL" id="CAK0784588.1"/>
    </source>
</evidence>
<feature type="chain" id="PRO_5043382048" evidence="2">
    <location>
        <begin position="24"/>
        <end position="264"/>
    </location>
</feature>